<proteinExistence type="inferred from homology"/>
<evidence type="ECO:0000256" key="2">
    <source>
        <dbReference type="ARBA" id="ARBA00003906"/>
    </source>
</evidence>
<sequence>MDNLSYLNGANAEYIESLYQSYKEDRNSVEFGWQKFFEGFDFGRGAEATHVSNEAPEHFLKEINVLNLINGYRQRGHLFTKTNPVRERRKHLPTLAIENFGLAQADLDTVFNSAIETGIGAPAKLSDIVAFLEQTYCVSIGAEYLYVRDPEILQWIQTKMENERNTPKFSIEEKKRILTKLNEAVSFENFLGTKFLGQKRFSLEGAEALIPALDSVIEKGAELGIEEFVIGMAHRGRLNVLANIMQKTYKDIFAEFEGKGYSAESPFGGDVKYHLGYSTDVTTTHSGKSVHLSLCPNPSHLETVNGVVEGMSRSKIDFKYAGDNSRLAPILIHGDASVAGQGIVYEVIQMAGLEGYKTGGTIHLVINNQIGFTTNYKDARSSTYCTDIAKVTLSPVFHVNGDDVEALVYAINLAMEYRQKYKNDVFIDILCYRRFGHNEADEPKFTQPLLYKAIEKHANPRDIYIDKLTKTGELEAGLAKEMEKQFKGLLQERLNEAKEITSTYHDVKFGGAWADMRIATAKDFEVSPNTAVKKATFLEVAKRISTLPADKKFFKKIEKLFDERQKMATTTHVFDWAMGEQLAYGTLLAEGKRVRLSGQDVKRGTFSHRHAVLTLEDSEEEYTPLEHVSDQQAAFDIYNSHLSEYGVLGFEYGYAMANPNALTIWEAQFGDFFNGAQIVVDQYVASAETKWQRENGLVMLLPHGYEGQGPEHSSARIERFMELCADYNMQVTNCTTPANFFHAIRRQFKRDFRKPLVVFTPKSLLRHPLCVSPLADFTDGKFKEVIDDANVKPADVKRVVFCSGKIYYEMLETQKANTKGDVALVRVEQLYPTPVDQMEAVYKRYKNATDAVWVQEEPENMGAWPYLLRRLRKTSFNQMDVISRKESSSTATGYAKQHANQQAYIIATAFDVKVTEKVKEIVAKASKKLVNID</sequence>
<dbReference type="EC" id="1.2.4.2" evidence="4"/>
<dbReference type="NCBIfam" id="TIGR00239">
    <property type="entry name" value="2oxo_dh_E1"/>
    <property type="match status" value="1"/>
</dbReference>
<keyword evidence="6" id="KW-0786">Thiamine pyrophosphate</keyword>
<dbReference type="GO" id="GO:0030976">
    <property type="term" value="F:thiamine pyrophosphate binding"/>
    <property type="evidence" value="ECO:0007669"/>
    <property type="project" value="InterPro"/>
</dbReference>
<dbReference type="Pfam" id="PF02779">
    <property type="entry name" value="Transket_pyr"/>
    <property type="match status" value="1"/>
</dbReference>
<dbReference type="Proteomes" id="UP000601055">
    <property type="component" value="Unassembled WGS sequence"/>
</dbReference>
<dbReference type="PANTHER" id="PTHR23152">
    <property type="entry name" value="2-OXOGLUTARATE DEHYDROGENASE"/>
    <property type="match status" value="1"/>
</dbReference>
<dbReference type="PANTHER" id="PTHR23152:SF4">
    <property type="entry name" value="2-OXOADIPATE DEHYDROGENASE COMPLEX COMPONENT E1"/>
    <property type="match status" value="1"/>
</dbReference>
<dbReference type="CDD" id="cd02016">
    <property type="entry name" value="TPP_E1_OGDC_like"/>
    <property type="match status" value="1"/>
</dbReference>
<dbReference type="SMART" id="SM00861">
    <property type="entry name" value="Transket_pyr"/>
    <property type="match status" value="1"/>
</dbReference>
<dbReference type="GO" id="GO:0006099">
    <property type="term" value="P:tricarboxylic acid cycle"/>
    <property type="evidence" value="ECO:0007669"/>
    <property type="project" value="TreeGrafter"/>
</dbReference>
<dbReference type="Pfam" id="PF16870">
    <property type="entry name" value="OxoGdeHyase_C"/>
    <property type="match status" value="1"/>
</dbReference>
<dbReference type="NCBIfam" id="NF006914">
    <property type="entry name" value="PRK09404.1"/>
    <property type="match status" value="1"/>
</dbReference>
<dbReference type="FunFam" id="3.40.50.12470:FF:000003">
    <property type="entry name" value="2-oxoglutarate dehydrogenase E1 component"/>
    <property type="match status" value="1"/>
</dbReference>
<dbReference type="GO" id="GO:0045252">
    <property type="term" value="C:oxoglutarate dehydrogenase complex"/>
    <property type="evidence" value="ECO:0007669"/>
    <property type="project" value="TreeGrafter"/>
</dbReference>
<dbReference type="Gene3D" id="3.40.50.970">
    <property type="match status" value="1"/>
</dbReference>
<evidence type="ECO:0000256" key="3">
    <source>
        <dbReference type="ARBA" id="ARBA00006936"/>
    </source>
</evidence>
<dbReference type="InterPro" id="IPR032106">
    <property type="entry name" value="2-oxogl_dehyd_N"/>
</dbReference>
<evidence type="ECO:0000256" key="1">
    <source>
        <dbReference type="ARBA" id="ARBA00001964"/>
    </source>
</evidence>
<comment type="similarity">
    <text evidence="3">Belongs to the alpha-ketoglutarate dehydrogenase family.</text>
</comment>
<evidence type="ECO:0000313" key="9">
    <source>
        <dbReference type="Proteomes" id="UP000601055"/>
    </source>
</evidence>
<dbReference type="Gene3D" id="3.40.50.11610">
    <property type="entry name" value="Multifunctional 2-oxoglutarate metabolism enzyme, C-terminal domain"/>
    <property type="match status" value="1"/>
</dbReference>
<dbReference type="SUPFAM" id="SSF52518">
    <property type="entry name" value="Thiamin diphosphate-binding fold (THDP-binding)"/>
    <property type="match status" value="2"/>
</dbReference>
<dbReference type="Gene3D" id="1.10.287.1150">
    <property type="entry name" value="TPP helical domain"/>
    <property type="match status" value="1"/>
</dbReference>
<feature type="domain" description="Transketolase-like pyrimidine-binding" evidence="7">
    <location>
        <begin position="574"/>
        <end position="767"/>
    </location>
</feature>
<dbReference type="InterPro" id="IPR005475">
    <property type="entry name" value="Transketolase-like_Pyr-bd"/>
</dbReference>
<evidence type="ECO:0000259" key="7">
    <source>
        <dbReference type="SMART" id="SM00861"/>
    </source>
</evidence>
<dbReference type="NCBIfam" id="NF008907">
    <property type="entry name" value="PRK12270.1"/>
    <property type="match status" value="1"/>
</dbReference>
<keyword evidence="9" id="KW-1185">Reference proteome</keyword>
<dbReference type="InterPro" id="IPR001017">
    <property type="entry name" value="DH_E1"/>
</dbReference>
<keyword evidence="5 8" id="KW-0560">Oxidoreductase</keyword>
<dbReference type="InterPro" id="IPR029061">
    <property type="entry name" value="THDP-binding"/>
</dbReference>
<evidence type="ECO:0000256" key="5">
    <source>
        <dbReference type="ARBA" id="ARBA00023002"/>
    </source>
</evidence>
<gene>
    <name evidence="8" type="ORF">GM921_14780</name>
</gene>
<dbReference type="AlphaFoldDB" id="A0A923DZ68"/>
<evidence type="ECO:0000256" key="6">
    <source>
        <dbReference type="ARBA" id="ARBA00023052"/>
    </source>
</evidence>
<comment type="cofactor">
    <cofactor evidence="1">
        <name>thiamine diphosphate</name>
        <dbReference type="ChEBI" id="CHEBI:58937"/>
    </cofactor>
</comment>
<reference evidence="8" key="1">
    <citation type="submission" date="2019-11" db="EMBL/GenBank/DDBJ databases">
        <title>Description of Pedobacter sp. LMG 31464T.</title>
        <authorList>
            <person name="Carlier A."/>
            <person name="Qi S."/>
            <person name="Vandamme P."/>
        </authorList>
    </citation>
    <scope>NUCLEOTIDE SEQUENCE</scope>
    <source>
        <strain evidence="8">LMG 31464</strain>
    </source>
</reference>
<dbReference type="InterPro" id="IPR042179">
    <property type="entry name" value="KGD_C_sf"/>
</dbReference>
<dbReference type="Gene3D" id="3.40.50.12470">
    <property type="match status" value="1"/>
</dbReference>
<dbReference type="InterPro" id="IPR031717">
    <property type="entry name" value="ODO-1/KGD_C"/>
</dbReference>
<dbReference type="GO" id="GO:0005829">
    <property type="term" value="C:cytosol"/>
    <property type="evidence" value="ECO:0007669"/>
    <property type="project" value="TreeGrafter"/>
</dbReference>
<comment type="caution">
    <text evidence="8">The sequence shown here is derived from an EMBL/GenBank/DDBJ whole genome shotgun (WGS) entry which is preliminary data.</text>
</comment>
<dbReference type="Pfam" id="PF00676">
    <property type="entry name" value="E1_dh"/>
    <property type="match status" value="1"/>
</dbReference>
<dbReference type="EMBL" id="WNXD01000002">
    <property type="protein sequence ID" value="MBB2146766.1"/>
    <property type="molecule type" value="Genomic_DNA"/>
</dbReference>
<protein>
    <recommendedName>
        <fullName evidence="4">oxoglutarate dehydrogenase (succinyl-transferring)</fullName>
        <ecNumber evidence="4">1.2.4.2</ecNumber>
    </recommendedName>
</protein>
<dbReference type="RefSeq" id="WP_182923404.1">
    <property type="nucleotide sequence ID" value="NZ_WNXD01000002.1"/>
</dbReference>
<dbReference type="PIRSF" id="PIRSF000157">
    <property type="entry name" value="Oxoglu_dh_E1"/>
    <property type="match status" value="1"/>
</dbReference>
<accession>A0A923DZ68</accession>
<dbReference type="Pfam" id="PF16078">
    <property type="entry name" value="2-oxogl_dehyd_N"/>
    <property type="match status" value="1"/>
</dbReference>
<evidence type="ECO:0000313" key="8">
    <source>
        <dbReference type="EMBL" id="MBB2146766.1"/>
    </source>
</evidence>
<evidence type="ECO:0000256" key="4">
    <source>
        <dbReference type="ARBA" id="ARBA00012280"/>
    </source>
</evidence>
<organism evidence="8 9">
    <name type="scientific">Pedobacter planticolens</name>
    <dbReference type="NCBI Taxonomy" id="2679964"/>
    <lineage>
        <taxon>Bacteria</taxon>
        <taxon>Pseudomonadati</taxon>
        <taxon>Bacteroidota</taxon>
        <taxon>Sphingobacteriia</taxon>
        <taxon>Sphingobacteriales</taxon>
        <taxon>Sphingobacteriaceae</taxon>
        <taxon>Pedobacter</taxon>
    </lineage>
</organism>
<dbReference type="GO" id="GO:0004591">
    <property type="term" value="F:oxoglutarate dehydrogenase (succinyl-transferring) activity"/>
    <property type="evidence" value="ECO:0007669"/>
    <property type="project" value="UniProtKB-EC"/>
</dbReference>
<dbReference type="InterPro" id="IPR011603">
    <property type="entry name" value="2oxoglutarate_DH_E1"/>
</dbReference>
<comment type="function">
    <text evidence="2">E1 component of the 2-oxoglutarate dehydrogenase (OGDH) complex which catalyzes the decarboxylation of 2-oxoglutarate, the first step in the conversion of 2-oxoglutarate to succinyl-CoA and CO(2).</text>
</comment>
<name>A0A923DZ68_9SPHI</name>